<feature type="transmembrane region" description="Helical" evidence="5">
    <location>
        <begin position="259"/>
        <end position="284"/>
    </location>
</feature>
<gene>
    <name evidence="6" type="ORF">BGO89_12270</name>
</gene>
<comment type="subcellular location">
    <subcellularLocation>
        <location evidence="1">Membrane</location>
        <topology evidence="1">Multi-pass membrane protein</topology>
    </subcellularLocation>
</comment>
<evidence type="ECO:0000256" key="1">
    <source>
        <dbReference type="ARBA" id="ARBA00004141"/>
    </source>
</evidence>
<keyword evidence="3 5" id="KW-1133">Transmembrane helix</keyword>
<name>A0A1M3KXY8_9BACT</name>
<evidence type="ECO:0000313" key="7">
    <source>
        <dbReference type="Proteomes" id="UP000184233"/>
    </source>
</evidence>
<evidence type="ECO:0008006" key="8">
    <source>
        <dbReference type="Google" id="ProtNLM"/>
    </source>
</evidence>
<accession>A0A1M3KXY8</accession>
<feature type="transmembrane region" description="Helical" evidence="5">
    <location>
        <begin position="186"/>
        <end position="205"/>
    </location>
</feature>
<feature type="transmembrane region" description="Helical" evidence="5">
    <location>
        <begin position="12"/>
        <end position="34"/>
    </location>
</feature>
<organism evidence="6 7">
    <name type="scientific">Candidatus Kapaibacterium thiocyanatum</name>
    <dbReference type="NCBI Taxonomy" id="1895771"/>
    <lineage>
        <taxon>Bacteria</taxon>
        <taxon>Pseudomonadati</taxon>
        <taxon>Candidatus Kapaibacteriota</taxon>
        <taxon>Candidatus Kapaibacteriia</taxon>
        <taxon>Candidatus Kapaibacteriales</taxon>
        <taxon>Candidatus Kapaibacteriaceae</taxon>
        <taxon>Candidatus Kapaibacterium</taxon>
    </lineage>
</organism>
<feature type="transmembrane region" description="Helical" evidence="5">
    <location>
        <begin position="92"/>
        <end position="121"/>
    </location>
</feature>
<evidence type="ECO:0000256" key="4">
    <source>
        <dbReference type="ARBA" id="ARBA00023136"/>
    </source>
</evidence>
<protein>
    <recommendedName>
        <fullName evidence="8">Amino acid permease</fullName>
    </recommendedName>
</protein>
<keyword evidence="4 5" id="KW-0472">Membrane</keyword>
<feature type="transmembrane region" description="Helical" evidence="5">
    <location>
        <begin position="217"/>
        <end position="239"/>
    </location>
</feature>
<feature type="transmembrane region" description="Helical" evidence="5">
    <location>
        <begin position="310"/>
        <end position="337"/>
    </location>
</feature>
<evidence type="ECO:0000313" key="6">
    <source>
        <dbReference type="EMBL" id="OJX57257.1"/>
    </source>
</evidence>
<dbReference type="EMBL" id="MKVH01000024">
    <property type="protein sequence ID" value="OJX57257.1"/>
    <property type="molecule type" value="Genomic_DNA"/>
</dbReference>
<dbReference type="PANTHER" id="PTHR11785:SF512">
    <property type="entry name" value="SOBREMESA, ISOFORM B"/>
    <property type="match status" value="1"/>
</dbReference>
<evidence type="ECO:0000256" key="3">
    <source>
        <dbReference type="ARBA" id="ARBA00022989"/>
    </source>
</evidence>
<feature type="transmembrane region" description="Helical" evidence="5">
    <location>
        <begin position="358"/>
        <end position="379"/>
    </location>
</feature>
<feature type="transmembrane region" description="Helical" evidence="5">
    <location>
        <begin position="153"/>
        <end position="174"/>
    </location>
</feature>
<feature type="transmembrane region" description="Helical" evidence="5">
    <location>
        <begin position="385"/>
        <end position="405"/>
    </location>
</feature>
<dbReference type="Proteomes" id="UP000184233">
    <property type="component" value="Unassembled WGS sequence"/>
</dbReference>
<dbReference type="Pfam" id="PF13520">
    <property type="entry name" value="AA_permease_2"/>
    <property type="match status" value="1"/>
</dbReference>
<dbReference type="PIRSF" id="PIRSF006060">
    <property type="entry name" value="AA_transporter"/>
    <property type="match status" value="1"/>
</dbReference>
<comment type="caution">
    <text evidence="6">The sequence shown here is derived from an EMBL/GenBank/DDBJ whole genome shotgun (WGS) entry which is preliminary data.</text>
</comment>
<evidence type="ECO:0000256" key="5">
    <source>
        <dbReference type="SAM" id="Phobius"/>
    </source>
</evidence>
<reference evidence="6 7" key="1">
    <citation type="submission" date="2016-09" db="EMBL/GenBank/DDBJ databases">
        <title>Genome-resolved meta-omics ties microbial dynamics to process performance in biotechnology for thiocyanate degradation.</title>
        <authorList>
            <person name="Kantor R.S."/>
            <person name="Huddy R.J."/>
            <person name="Iyer R."/>
            <person name="Thomas B.C."/>
            <person name="Brown C.T."/>
            <person name="Anantharaman K."/>
            <person name="Tringe S."/>
            <person name="Hettich R.L."/>
            <person name="Harrison S.T."/>
            <person name="Banfield J.F."/>
        </authorList>
    </citation>
    <scope>NUCLEOTIDE SEQUENCE [LARGE SCALE GENOMIC DNA]</scope>
    <source>
        <strain evidence="6">59-99</strain>
    </source>
</reference>
<dbReference type="InterPro" id="IPR002293">
    <property type="entry name" value="AA/rel_permease1"/>
</dbReference>
<dbReference type="STRING" id="1895771.BGO89_12270"/>
<dbReference type="GO" id="GO:0015179">
    <property type="term" value="F:L-amino acid transmembrane transporter activity"/>
    <property type="evidence" value="ECO:0007669"/>
    <property type="project" value="TreeGrafter"/>
</dbReference>
<dbReference type="Gene3D" id="1.20.1740.10">
    <property type="entry name" value="Amino acid/polyamine transporter I"/>
    <property type="match status" value="1"/>
</dbReference>
<feature type="transmembrane region" description="Helical" evidence="5">
    <location>
        <begin position="460"/>
        <end position="477"/>
    </location>
</feature>
<dbReference type="InterPro" id="IPR050598">
    <property type="entry name" value="AminoAcid_Transporter"/>
</dbReference>
<proteinExistence type="predicted"/>
<dbReference type="GO" id="GO:0016020">
    <property type="term" value="C:membrane"/>
    <property type="evidence" value="ECO:0007669"/>
    <property type="project" value="UniProtKB-SubCell"/>
</dbReference>
<evidence type="ECO:0000256" key="2">
    <source>
        <dbReference type="ARBA" id="ARBA00022692"/>
    </source>
</evidence>
<feature type="transmembrane region" description="Helical" evidence="5">
    <location>
        <begin position="49"/>
        <end position="71"/>
    </location>
</feature>
<dbReference type="PANTHER" id="PTHR11785">
    <property type="entry name" value="AMINO ACID TRANSPORTER"/>
    <property type="match status" value="1"/>
</dbReference>
<sequence length="488" mass="53135">MQNTSRGGAGLLPTLGLFTTTTLVIGGIIGSGIFKNPASMAALVRSPELLLLVWIGAGIVTIFGALTNAEVSSIIPATGGQYEYFRTMYGDFTAYLYGWALFAVIQSGSIASITYVFSYYFDSVFHLWTLPPDVVASVAIPLPFGTIYPLNEIGIKLLTCGVVILLTIVNYLGVKEGGRVQAFFTIAKILAIFVLVGAAFFFATGSPQHFSLDSTQGIPVGMALVGAVVLALNKALWAYDGWNNITYVAGEVKQPNRNIPLALMIGTGSVIVVYVLINLAYLYVLPIDAVAGSQSVAADVALAAMGKYGLIFVSVAVMISTVGTSNGTILVSSRVYYAMARDRMFFRPLGTVHPRYHTPSLSLVAQCIWTCVLIFTGTFDMLTDMLIFVSWGFYALGGYGIFILRKRMPDVERPYKVWGYPYVPIIFILFALAFLVFSIVADVQNYIDGRARGEDPIINTAYGIILLIVGIPFYWYFRKRREATPSDN</sequence>
<keyword evidence="2 5" id="KW-0812">Transmembrane</keyword>
<dbReference type="AlphaFoldDB" id="A0A1M3KXY8"/>
<feature type="transmembrane region" description="Helical" evidence="5">
    <location>
        <begin position="417"/>
        <end position="440"/>
    </location>
</feature>